<feature type="domain" description="Rnh202 triple barrel" evidence="10">
    <location>
        <begin position="48"/>
        <end position="115"/>
    </location>
</feature>
<dbReference type="GO" id="GO:0005654">
    <property type="term" value="C:nucleoplasm"/>
    <property type="evidence" value="ECO:0007669"/>
    <property type="project" value="TreeGrafter"/>
</dbReference>
<protein>
    <recommendedName>
        <fullName evidence="4">Ribonuclease H2 subunit B</fullName>
    </recommendedName>
    <alternativeName>
        <fullName evidence="7">Ribonuclease HI subunit B</fullName>
    </alternativeName>
</protein>
<dbReference type="InterPro" id="IPR040456">
    <property type="entry name" value="RNase_H2_suB"/>
</dbReference>
<accession>A0A226ETQ6</accession>
<comment type="caution">
    <text evidence="11">The sequence shown here is derived from an EMBL/GenBank/DDBJ whole genome shotgun (WGS) entry which is preliminary data.</text>
</comment>
<comment type="function">
    <text evidence="6">Non catalytic subunit of RNase H2, an endonuclease that specifically degrades the RNA of RNA:DNA hybrids. Participates in DNA replication, possibly by mediating the removal of lagging-strand Okazaki fragment RNA primers during DNA replication. Mediates the excision of single ribonucleotides from DNA:RNA duplexes.</text>
</comment>
<dbReference type="OMA" id="QIHCGHS"/>
<comment type="similarity">
    <text evidence="2">Belongs to the RNase H2 subunit B family.</text>
</comment>
<dbReference type="AlphaFoldDB" id="A0A226ETQ6"/>
<evidence type="ECO:0000256" key="6">
    <source>
        <dbReference type="ARBA" id="ARBA00024778"/>
    </source>
</evidence>
<evidence type="ECO:0000256" key="2">
    <source>
        <dbReference type="ARBA" id="ARBA00009823"/>
    </source>
</evidence>
<name>A0A226ETQ6_FOLCA</name>
<evidence type="ECO:0000256" key="4">
    <source>
        <dbReference type="ARBA" id="ARBA00019062"/>
    </source>
</evidence>
<dbReference type="Gene3D" id="2.20.25.530">
    <property type="match status" value="1"/>
</dbReference>
<feature type="domain" description="Ribonuclease H2 subunit B wHTH" evidence="9">
    <location>
        <begin position="118"/>
        <end position="246"/>
    </location>
</feature>
<evidence type="ECO:0000256" key="8">
    <source>
        <dbReference type="SAM" id="MobiDB-lite"/>
    </source>
</evidence>
<dbReference type="OrthoDB" id="29098at2759"/>
<evidence type="ECO:0000256" key="7">
    <source>
        <dbReference type="ARBA" id="ARBA00033464"/>
    </source>
</evidence>
<proteinExistence type="inferred from homology"/>
<sequence>MKEITEDDSDMMHDNNGEKEEGDFPVSSKAIRKIILTHKGVLDIGWENISQVTLSHPKSEKMCTYFVDTRTPSSEELNSAPFIFEVMTMEQDTRSWFIDDQVISDGNIYVCTPMDPLFMVLPALLKTTRAMQIKDHLLEIIKEPKVIDAVFSRLSTSNQLENISNKIVCDDIIAYKFIEDKALKWLKSKVHNTSEFLKSEDITGSEASVSSNFTKSVTTETKEEEYTRYASEIIGEYLPDNLKKKLFESLGLPFVQEKVVTKRKSELETDRSNNKKLKVADVNGECVQPTEDYGTSSPSNINNPKLKAKDKELQKAAKGTHSLFKFFAAKPK</sequence>
<evidence type="ECO:0000256" key="5">
    <source>
        <dbReference type="ARBA" id="ARBA00023242"/>
    </source>
</evidence>
<dbReference type="Proteomes" id="UP000198287">
    <property type="component" value="Unassembled WGS sequence"/>
</dbReference>
<dbReference type="Gene3D" id="1.10.20.120">
    <property type="match status" value="1"/>
</dbReference>
<evidence type="ECO:0000313" key="11">
    <source>
        <dbReference type="EMBL" id="OXA60620.1"/>
    </source>
</evidence>
<evidence type="ECO:0000313" key="12">
    <source>
        <dbReference type="Proteomes" id="UP000198287"/>
    </source>
</evidence>
<dbReference type="EMBL" id="LNIX01000002">
    <property type="protein sequence ID" value="OXA60620.1"/>
    <property type="molecule type" value="Genomic_DNA"/>
</dbReference>
<dbReference type="InterPro" id="IPR041195">
    <property type="entry name" value="Rnh202_N"/>
</dbReference>
<feature type="compositionally biased region" description="Basic and acidic residues" evidence="8">
    <location>
        <begin position="1"/>
        <end position="19"/>
    </location>
</feature>
<comment type="subunit">
    <text evidence="3">The RNase H2 complex is a heterotrimer composed of the catalytic subunit RNASEH2A and the non-catalytic subunits RNASEH2B and RNASEH2C.</text>
</comment>
<evidence type="ECO:0000259" key="9">
    <source>
        <dbReference type="Pfam" id="PF09468"/>
    </source>
</evidence>
<dbReference type="STRING" id="158441.A0A226ETQ6"/>
<dbReference type="GO" id="GO:0032299">
    <property type="term" value="C:ribonuclease H2 complex"/>
    <property type="evidence" value="ECO:0007669"/>
    <property type="project" value="InterPro"/>
</dbReference>
<dbReference type="PANTHER" id="PTHR13383">
    <property type="entry name" value="RIBONUCLEASE H2 SUBUNIT B"/>
    <property type="match status" value="1"/>
</dbReference>
<evidence type="ECO:0000256" key="1">
    <source>
        <dbReference type="ARBA" id="ARBA00004123"/>
    </source>
</evidence>
<dbReference type="PANTHER" id="PTHR13383:SF11">
    <property type="entry name" value="RIBONUCLEASE H2 SUBUNIT B"/>
    <property type="match status" value="1"/>
</dbReference>
<evidence type="ECO:0000256" key="3">
    <source>
        <dbReference type="ARBA" id="ARBA00011277"/>
    </source>
</evidence>
<comment type="subcellular location">
    <subcellularLocation>
        <location evidence="1">Nucleus</location>
    </subcellularLocation>
</comment>
<feature type="region of interest" description="Disordered" evidence="8">
    <location>
        <begin position="1"/>
        <end position="24"/>
    </location>
</feature>
<dbReference type="Pfam" id="PF09468">
    <property type="entry name" value="RNase_H2-Ydr279"/>
    <property type="match status" value="1"/>
</dbReference>
<gene>
    <name evidence="11" type="ORF">Fcan01_06122</name>
</gene>
<organism evidence="11 12">
    <name type="scientific">Folsomia candida</name>
    <name type="common">Springtail</name>
    <dbReference type="NCBI Taxonomy" id="158441"/>
    <lineage>
        <taxon>Eukaryota</taxon>
        <taxon>Metazoa</taxon>
        <taxon>Ecdysozoa</taxon>
        <taxon>Arthropoda</taxon>
        <taxon>Hexapoda</taxon>
        <taxon>Collembola</taxon>
        <taxon>Entomobryomorpha</taxon>
        <taxon>Isotomoidea</taxon>
        <taxon>Isotomidae</taxon>
        <taxon>Proisotominae</taxon>
        <taxon>Folsomia</taxon>
    </lineage>
</organism>
<dbReference type="GO" id="GO:0006401">
    <property type="term" value="P:RNA catabolic process"/>
    <property type="evidence" value="ECO:0007669"/>
    <property type="project" value="TreeGrafter"/>
</dbReference>
<evidence type="ECO:0000259" key="10">
    <source>
        <dbReference type="Pfam" id="PF17745"/>
    </source>
</evidence>
<keyword evidence="5" id="KW-0539">Nucleus</keyword>
<dbReference type="Pfam" id="PF17745">
    <property type="entry name" value="Ydr279_N"/>
    <property type="match status" value="1"/>
</dbReference>
<keyword evidence="12" id="KW-1185">Reference proteome</keyword>
<dbReference type="InterPro" id="IPR019024">
    <property type="entry name" value="RNase_H2_suB_wHTH"/>
</dbReference>
<reference evidence="11 12" key="1">
    <citation type="submission" date="2015-12" db="EMBL/GenBank/DDBJ databases">
        <title>The genome of Folsomia candida.</title>
        <authorList>
            <person name="Faddeeva A."/>
            <person name="Derks M.F."/>
            <person name="Anvar Y."/>
            <person name="Smit S."/>
            <person name="Van Straalen N."/>
            <person name="Roelofs D."/>
        </authorList>
    </citation>
    <scope>NUCLEOTIDE SEQUENCE [LARGE SCALE GENOMIC DNA]</scope>
    <source>
        <strain evidence="11 12">VU population</strain>
        <tissue evidence="11">Whole body</tissue>
    </source>
</reference>